<evidence type="ECO:0000256" key="1">
    <source>
        <dbReference type="SAM" id="MobiDB-lite"/>
    </source>
</evidence>
<accession>A0ABX1Z6K0</accession>
<feature type="region of interest" description="Disordered" evidence="1">
    <location>
        <begin position="58"/>
        <end position="120"/>
    </location>
</feature>
<dbReference type="RefSeq" id="WP_171691971.1">
    <property type="nucleotide sequence ID" value="NZ_WHOC01000137.1"/>
</dbReference>
<reference evidence="2 3" key="1">
    <citation type="submission" date="2019-10" db="EMBL/GenBank/DDBJ databases">
        <title>Description of Paenibacillus choica sp. nov.</title>
        <authorList>
            <person name="Carlier A."/>
            <person name="Qi S."/>
        </authorList>
    </citation>
    <scope>NUCLEOTIDE SEQUENCE [LARGE SCALE GENOMIC DNA]</scope>
    <source>
        <strain evidence="2 3">LMG 31460</strain>
    </source>
</reference>
<gene>
    <name evidence="2" type="ORF">GC102_25140</name>
</gene>
<name>A0ABX1Z6K0_9BACL</name>
<proteinExistence type="predicted"/>
<sequence>MSKTIRRLIVAGVLCIGGYGIYQYSLNVIGDKIANQLAAEAASNPQWLDQFNLAPLPQTTNDAAASSDSDKPETTEEDLKVVDPKLASGEAMATVPTKEEAGNTQPTVEPSNEKKTAENKGLAFESKQEAVKFVMGRFSVSEINHIRQMASGELTSEKKAELKRIAYSRFSASEIEAVRKVVSK</sequence>
<dbReference type="Proteomes" id="UP000658690">
    <property type="component" value="Unassembled WGS sequence"/>
</dbReference>
<protein>
    <submittedName>
        <fullName evidence="2">Uncharacterized protein</fullName>
    </submittedName>
</protein>
<evidence type="ECO:0000313" key="2">
    <source>
        <dbReference type="EMBL" id="NOU89008.1"/>
    </source>
</evidence>
<feature type="compositionally biased region" description="Basic and acidic residues" evidence="1">
    <location>
        <begin position="68"/>
        <end position="83"/>
    </location>
</feature>
<organism evidence="2 3">
    <name type="scientific">Paenibacillus germinis</name>
    <dbReference type="NCBI Taxonomy" id="2654979"/>
    <lineage>
        <taxon>Bacteria</taxon>
        <taxon>Bacillati</taxon>
        <taxon>Bacillota</taxon>
        <taxon>Bacilli</taxon>
        <taxon>Bacillales</taxon>
        <taxon>Paenibacillaceae</taxon>
        <taxon>Paenibacillus</taxon>
    </lineage>
</organism>
<dbReference type="EMBL" id="WHOC01000137">
    <property type="protein sequence ID" value="NOU89008.1"/>
    <property type="molecule type" value="Genomic_DNA"/>
</dbReference>
<comment type="caution">
    <text evidence="2">The sequence shown here is derived from an EMBL/GenBank/DDBJ whole genome shotgun (WGS) entry which is preliminary data.</text>
</comment>
<keyword evidence="3" id="KW-1185">Reference proteome</keyword>
<feature type="compositionally biased region" description="Polar residues" evidence="1">
    <location>
        <begin position="58"/>
        <end position="67"/>
    </location>
</feature>
<evidence type="ECO:0000313" key="3">
    <source>
        <dbReference type="Proteomes" id="UP000658690"/>
    </source>
</evidence>